<sequence length="247" mass="26423">MNIRTDSAILIGVLGGMGPLATVDLMQKIIEETPVSRDQDHVPVVAWSVPQIPDRQQALAGTGASPLPALLAAVGQLNRLAVSHIVIPCNTAHHWFDALATESRAPLIHIADATLESLARTVKNQVQAPSKIGLIATHGTLAAGWYQQRFAGLGSATLAPTEQEMATLFVPGCYAVKRGELQQGGALLERLAQRLVDRGAERLVLACTEVAPALAAVKSRWLDVSIDPARALAQCCVRQWLSSERRL</sequence>
<dbReference type="PANTHER" id="PTHR21198">
    <property type="entry name" value="GLUTAMATE RACEMASE"/>
    <property type="match status" value="1"/>
</dbReference>
<dbReference type="PANTHER" id="PTHR21198:SF7">
    <property type="entry name" value="ASPARTATE-GLUTAMATE RACEMASE FAMILY"/>
    <property type="match status" value="1"/>
</dbReference>
<protein>
    <submittedName>
        <fullName evidence="3">Aspartate/glutamate racemase family protein</fullName>
    </submittedName>
</protein>
<accession>A0A4P8QXU6</accession>
<evidence type="ECO:0000313" key="4">
    <source>
        <dbReference type="Proteomes" id="UP000299580"/>
    </source>
</evidence>
<organism evidence="3 4">
    <name type="scientific">Brenneria rubrifaciens</name>
    <dbReference type="NCBI Taxonomy" id="55213"/>
    <lineage>
        <taxon>Bacteria</taxon>
        <taxon>Pseudomonadati</taxon>
        <taxon>Pseudomonadota</taxon>
        <taxon>Gammaproteobacteria</taxon>
        <taxon>Enterobacterales</taxon>
        <taxon>Pectobacteriaceae</taxon>
        <taxon>Brenneria</taxon>
    </lineage>
</organism>
<dbReference type="OrthoDB" id="9803739at2"/>
<comment type="similarity">
    <text evidence="1">Belongs to the aspartate/glutamate racemases family.</text>
</comment>
<reference evidence="3 4" key="1">
    <citation type="submission" date="2018-11" db="EMBL/GenBank/DDBJ databases">
        <title>Genome sequences of Brenneria nigrifluens and Brenneria rubrifaciens.</title>
        <authorList>
            <person name="Poret-Peterson A.T."/>
            <person name="McClean A.E."/>
            <person name="Kluepfel D.A."/>
        </authorList>
    </citation>
    <scope>NUCLEOTIDE SEQUENCE [LARGE SCALE GENOMIC DNA]</scope>
    <source>
        <strain evidence="3 4">6D370</strain>
    </source>
</reference>
<dbReference type="EMBL" id="CP034035">
    <property type="protein sequence ID" value="QCR09065.1"/>
    <property type="molecule type" value="Genomic_DNA"/>
</dbReference>
<dbReference type="Pfam" id="PF01177">
    <property type="entry name" value="Asp_Glu_race"/>
    <property type="match status" value="1"/>
</dbReference>
<evidence type="ECO:0000313" key="3">
    <source>
        <dbReference type="EMBL" id="QCR09065.1"/>
    </source>
</evidence>
<keyword evidence="2" id="KW-0413">Isomerase</keyword>
<dbReference type="GO" id="GO:0047661">
    <property type="term" value="F:amino-acid racemase activity"/>
    <property type="evidence" value="ECO:0007669"/>
    <property type="project" value="InterPro"/>
</dbReference>
<dbReference type="InterPro" id="IPR001920">
    <property type="entry name" value="Asp/Glu_race"/>
</dbReference>
<dbReference type="KEGG" id="brb:EH207_11325"/>
<keyword evidence="4" id="KW-1185">Reference proteome</keyword>
<proteinExistence type="inferred from homology"/>
<dbReference type="Gene3D" id="3.40.50.1860">
    <property type="match status" value="2"/>
</dbReference>
<dbReference type="SUPFAM" id="SSF53681">
    <property type="entry name" value="Aspartate/glutamate racemase"/>
    <property type="match status" value="2"/>
</dbReference>
<evidence type="ECO:0000256" key="1">
    <source>
        <dbReference type="ARBA" id="ARBA00007847"/>
    </source>
</evidence>
<dbReference type="InterPro" id="IPR004380">
    <property type="entry name" value="Asp_race"/>
</dbReference>
<gene>
    <name evidence="3" type="ORF">EH207_11325</name>
</gene>
<dbReference type="InterPro" id="IPR015942">
    <property type="entry name" value="Asp/Glu/hydantoin_racemase"/>
</dbReference>
<dbReference type="Proteomes" id="UP000299580">
    <property type="component" value="Chromosome"/>
</dbReference>
<evidence type="ECO:0000256" key="2">
    <source>
        <dbReference type="ARBA" id="ARBA00023235"/>
    </source>
</evidence>
<dbReference type="AlphaFoldDB" id="A0A4P8QXU6"/>
<dbReference type="NCBIfam" id="TIGR00035">
    <property type="entry name" value="asp_race"/>
    <property type="match status" value="1"/>
</dbReference>
<name>A0A4P8QXU6_9GAMM</name>
<dbReference type="RefSeq" id="WP_137714078.1">
    <property type="nucleotide sequence ID" value="NZ_CP034035.1"/>
</dbReference>